<reference evidence="1 2" key="1">
    <citation type="journal article" date="2009" name="PLoS ONE">
        <title>Genome analysis of the anaerobic thermohalophilic bacterium Halothermothrix orenii.</title>
        <authorList>
            <person name="Mavromatis K."/>
            <person name="Ivanova N."/>
            <person name="Anderson I."/>
            <person name="Lykidis A."/>
            <person name="Hooper S.D."/>
            <person name="Sun H."/>
            <person name="Kunin V."/>
            <person name="Lapidus A."/>
            <person name="Hugenholtz P."/>
            <person name="Patel B."/>
            <person name="Kyrpides N.C."/>
        </authorList>
    </citation>
    <scope>NUCLEOTIDE SEQUENCE [LARGE SCALE GENOMIC DNA]</scope>
    <source>
        <strain evidence="2">H 168 / OCM 544 / DSM 9562</strain>
    </source>
</reference>
<protein>
    <submittedName>
        <fullName evidence="1">Uncharacterized protein</fullName>
    </submittedName>
</protein>
<dbReference type="RefSeq" id="WP_012635481.1">
    <property type="nucleotide sequence ID" value="NC_011899.1"/>
</dbReference>
<dbReference type="EMBL" id="CP001098">
    <property type="protein sequence ID" value="ACL69293.1"/>
    <property type="molecule type" value="Genomic_DNA"/>
</dbReference>
<dbReference type="HOGENOM" id="CLU_2355818_0_0_9"/>
<evidence type="ECO:0000313" key="1">
    <source>
        <dbReference type="EMBL" id="ACL69293.1"/>
    </source>
</evidence>
<sequence length="96" mass="11970">MKTKNYLKKHVKRKDLYIYLMNNLEEFAEEYLENWQDRYQAKDNRPKKEKVKEDLLNYHNPAREYERIEQALNRKLTDEEIDVIYRAFNEEVLKKV</sequence>
<proteinExistence type="predicted"/>
<organism evidence="1 2">
    <name type="scientific">Halothermothrix orenii (strain H 168 / OCM 544 / DSM 9562)</name>
    <dbReference type="NCBI Taxonomy" id="373903"/>
    <lineage>
        <taxon>Bacteria</taxon>
        <taxon>Bacillati</taxon>
        <taxon>Bacillota</taxon>
        <taxon>Clostridia</taxon>
        <taxon>Halanaerobiales</taxon>
        <taxon>Halothermotrichaceae</taxon>
        <taxon>Halothermothrix</taxon>
    </lineage>
</organism>
<dbReference type="AlphaFoldDB" id="B8D266"/>
<dbReference type="Proteomes" id="UP000000719">
    <property type="component" value="Chromosome"/>
</dbReference>
<dbReference type="KEGG" id="hor:Hore_05350"/>
<gene>
    <name evidence="1" type="ordered locus">Hore_05350</name>
</gene>
<dbReference type="STRING" id="373903.Hore_05350"/>
<name>B8D266_HALOH</name>
<keyword evidence="2" id="KW-1185">Reference proteome</keyword>
<evidence type="ECO:0000313" key="2">
    <source>
        <dbReference type="Proteomes" id="UP000000719"/>
    </source>
</evidence>
<accession>B8D266</accession>